<gene>
    <name evidence="3" type="ORF">BIW11_02486</name>
</gene>
<sequence>MNPIDIILSQTKARKAALNLQVPSVVSESEESELFSEGNRSPTFPVAPLIRKEKQQKFKPEEASSSERKSPLLDVDSLARIDIRKVSSTVPPETALSSFSSDKKHTRTLKKDKIKSPNAVKFVSKSSAETKEINTEVDDLVKQYELEIEKLRLQIENQKLLLEKQSSKLHQVQDLETSKWHNKIENQLQAIEEAQKIPLSSIRKKLSIIREQNLQEKEERRLREVEKLVKKEQDRIREAQRREVFQNELRARYEAMVDRTNRVNSLVASKMRTEHERELMFVERIKQQEIDQSALWNLSSTHSCQTSAKNSTGVWSQWRSDW</sequence>
<protein>
    <submittedName>
        <fullName evidence="3">Uncharacterized protein</fullName>
    </submittedName>
</protein>
<evidence type="ECO:0000256" key="1">
    <source>
        <dbReference type="SAM" id="Coils"/>
    </source>
</evidence>
<keyword evidence="1" id="KW-0175">Coiled coil</keyword>
<feature type="region of interest" description="Disordered" evidence="2">
    <location>
        <begin position="92"/>
        <end position="112"/>
    </location>
</feature>
<evidence type="ECO:0000313" key="3">
    <source>
        <dbReference type="EMBL" id="OQR79892.1"/>
    </source>
</evidence>
<dbReference type="OrthoDB" id="8195456at2759"/>
<evidence type="ECO:0000313" key="4">
    <source>
        <dbReference type="Proteomes" id="UP000192247"/>
    </source>
</evidence>
<name>A0A1V9Y2D5_9ACAR</name>
<dbReference type="Proteomes" id="UP000192247">
    <property type="component" value="Unassembled WGS sequence"/>
</dbReference>
<feature type="region of interest" description="Disordered" evidence="2">
    <location>
        <begin position="29"/>
        <end position="71"/>
    </location>
</feature>
<dbReference type="InParanoid" id="A0A1V9Y2D5"/>
<dbReference type="EMBL" id="MNPL01000573">
    <property type="protein sequence ID" value="OQR79892.1"/>
    <property type="molecule type" value="Genomic_DNA"/>
</dbReference>
<proteinExistence type="predicted"/>
<comment type="caution">
    <text evidence="3">The sequence shown here is derived from an EMBL/GenBank/DDBJ whole genome shotgun (WGS) entry which is preliminary data.</text>
</comment>
<organism evidence="3 4">
    <name type="scientific">Tropilaelaps mercedesae</name>
    <dbReference type="NCBI Taxonomy" id="418985"/>
    <lineage>
        <taxon>Eukaryota</taxon>
        <taxon>Metazoa</taxon>
        <taxon>Ecdysozoa</taxon>
        <taxon>Arthropoda</taxon>
        <taxon>Chelicerata</taxon>
        <taxon>Arachnida</taxon>
        <taxon>Acari</taxon>
        <taxon>Parasitiformes</taxon>
        <taxon>Mesostigmata</taxon>
        <taxon>Gamasina</taxon>
        <taxon>Dermanyssoidea</taxon>
        <taxon>Laelapidae</taxon>
        <taxon>Tropilaelaps</taxon>
    </lineage>
</organism>
<feature type="coiled-coil region" evidence="1">
    <location>
        <begin position="208"/>
        <end position="242"/>
    </location>
</feature>
<reference evidence="3 4" key="1">
    <citation type="journal article" date="2017" name="Gigascience">
        <title>Draft genome of the honey bee ectoparasitic mite, Tropilaelaps mercedesae, is shaped by the parasitic life history.</title>
        <authorList>
            <person name="Dong X."/>
            <person name="Armstrong S.D."/>
            <person name="Xia D."/>
            <person name="Makepeace B.L."/>
            <person name="Darby A.C."/>
            <person name="Kadowaki T."/>
        </authorList>
    </citation>
    <scope>NUCLEOTIDE SEQUENCE [LARGE SCALE GENOMIC DNA]</scope>
    <source>
        <strain evidence="3">Wuxi-XJTLU</strain>
    </source>
</reference>
<evidence type="ECO:0000256" key="2">
    <source>
        <dbReference type="SAM" id="MobiDB-lite"/>
    </source>
</evidence>
<dbReference type="AlphaFoldDB" id="A0A1V9Y2D5"/>
<keyword evidence="4" id="KW-1185">Reference proteome</keyword>
<feature type="compositionally biased region" description="Basic and acidic residues" evidence="2">
    <location>
        <begin position="50"/>
        <end position="71"/>
    </location>
</feature>
<feature type="coiled-coil region" evidence="1">
    <location>
        <begin position="134"/>
        <end position="168"/>
    </location>
</feature>
<accession>A0A1V9Y2D5</accession>